<gene>
    <name evidence="1" type="ORF">GCM10007390_39340</name>
</gene>
<comment type="caution">
    <text evidence="1">The sequence shown here is derived from an EMBL/GenBank/DDBJ whole genome shotgun (WGS) entry which is preliminary data.</text>
</comment>
<dbReference type="Proteomes" id="UP000598271">
    <property type="component" value="Unassembled WGS sequence"/>
</dbReference>
<dbReference type="RefSeq" id="WP_189566402.1">
    <property type="nucleotide sequence ID" value="NZ_BMXF01000004.1"/>
</dbReference>
<reference evidence="1 2" key="1">
    <citation type="journal article" date="2014" name="Int. J. Syst. Evol. Microbiol.">
        <title>Complete genome sequence of Corynebacterium casei LMG S-19264T (=DSM 44701T), isolated from a smear-ripened cheese.</title>
        <authorList>
            <consortium name="US DOE Joint Genome Institute (JGI-PGF)"/>
            <person name="Walter F."/>
            <person name="Albersmeier A."/>
            <person name="Kalinowski J."/>
            <person name="Ruckert C."/>
        </authorList>
    </citation>
    <scope>NUCLEOTIDE SEQUENCE [LARGE SCALE GENOMIC DNA]</scope>
    <source>
        <strain evidence="1 2">KCTC 12866</strain>
    </source>
</reference>
<evidence type="ECO:0000313" key="2">
    <source>
        <dbReference type="Proteomes" id="UP000598271"/>
    </source>
</evidence>
<keyword evidence="2" id="KW-1185">Reference proteome</keyword>
<dbReference type="EMBL" id="BMXF01000004">
    <property type="protein sequence ID" value="GHB80865.1"/>
    <property type="molecule type" value="Genomic_DNA"/>
</dbReference>
<proteinExistence type="predicted"/>
<accession>A0A8J3GA77</accession>
<evidence type="ECO:0000313" key="1">
    <source>
        <dbReference type="EMBL" id="GHB80865.1"/>
    </source>
</evidence>
<dbReference type="AlphaFoldDB" id="A0A8J3GA77"/>
<sequence length="87" mass="9743">MSNDLQPVLQYLEILSVKIAKLEAEQIVARNMIGKLAARVHQVEYEEMEALQVRMEKSAKKALLPALMQGMAVLTEEEVRQHLGIGA</sequence>
<protein>
    <submittedName>
        <fullName evidence="1">Uncharacterized protein</fullName>
    </submittedName>
</protein>
<name>A0A8J3GA77_9BACT</name>
<organism evidence="1 2">
    <name type="scientific">Persicitalea jodogahamensis</name>
    <dbReference type="NCBI Taxonomy" id="402147"/>
    <lineage>
        <taxon>Bacteria</taxon>
        <taxon>Pseudomonadati</taxon>
        <taxon>Bacteroidota</taxon>
        <taxon>Cytophagia</taxon>
        <taxon>Cytophagales</taxon>
        <taxon>Spirosomataceae</taxon>
        <taxon>Persicitalea</taxon>
    </lineage>
</organism>